<organism evidence="4 5">
    <name type="scientific">Echria macrotheca</name>
    <dbReference type="NCBI Taxonomy" id="438768"/>
    <lineage>
        <taxon>Eukaryota</taxon>
        <taxon>Fungi</taxon>
        <taxon>Dikarya</taxon>
        <taxon>Ascomycota</taxon>
        <taxon>Pezizomycotina</taxon>
        <taxon>Sordariomycetes</taxon>
        <taxon>Sordariomycetidae</taxon>
        <taxon>Sordariales</taxon>
        <taxon>Schizotheciaceae</taxon>
        <taxon>Echria</taxon>
    </lineage>
</organism>
<dbReference type="SUPFAM" id="SSF48452">
    <property type="entry name" value="TPR-like"/>
    <property type="match status" value="2"/>
</dbReference>
<dbReference type="Gene3D" id="1.25.40.10">
    <property type="entry name" value="Tetratricopeptide repeat domain"/>
    <property type="match status" value="1"/>
</dbReference>
<protein>
    <recommendedName>
        <fullName evidence="6">NB-ARC domain-containing protein</fullName>
    </recommendedName>
</protein>
<dbReference type="InterPro" id="IPR027417">
    <property type="entry name" value="P-loop_NTPase"/>
</dbReference>
<dbReference type="Proteomes" id="UP001239445">
    <property type="component" value="Unassembled WGS sequence"/>
</dbReference>
<dbReference type="Gene3D" id="3.40.50.300">
    <property type="entry name" value="P-loop containing nucleotide triphosphate hydrolases"/>
    <property type="match status" value="1"/>
</dbReference>
<evidence type="ECO:0000259" key="3">
    <source>
        <dbReference type="Pfam" id="PF25000"/>
    </source>
</evidence>
<evidence type="ECO:0008006" key="6">
    <source>
        <dbReference type="Google" id="ProtNLM"/>
    </source>
</evidence>
<gene>
    <name evidence="4" type="ORF">QBC47DRAFT_457232</name>
</gene>
<dbReference type="AlphaFoldDB" id="A0AAJ0BIC9"/>
<feature type="domain" description="NB-ARC" evidence="1">
    <location>
        <begin position="288"/>
        <end position="440"/>
    </location>
</feature>
<dbReference type="InterPro" id="IPR056125">
    <property type="entry name" value="DUF7708"/>
</dbReference>
<dbReference type="Pfam" id="PF24809">
    <property type="entry name" value="DUF7708"/>
    <property type="match status" value="1"/>
</dbReference>
<keyword evidence="5" id="KW-1185">Reference proteome</keyword>
<evidence type="ECO:0000313" key="4">
    <source>
        <dbReference type="EMBL" id="KAK1758829.1"/>
    </source>
</evidence>
<dbReference type="Pfam" id="PF13424">
    <property type="entry name" value="TPR_12"/>
    <property type="match status" value="1"/>
</dbReference>
<dbReference type="InterPro" id="IPR019734">
    <property type="entry name" value="TPR_rpt"/>
</dbReference>
<dbReference type="GO" id="GO:0043531">
    <property type="term" value="F:ADP binding"/>
    <property type="evidence" value="ECO:0007669"/>
    <property type="project" value="InterPro"/>
</dbReference>
<accession>A0AAJ0BIC9</accession>
<comment type="caution">
    <text evidence="4">The sequence shown here is derived from an EMBL/GenBank/DDBJ whole genome shotgun (WGS) entry which is preliminary data.</text>
</comment>
<dbReference type="InterPro" id="IPR011990">
    <property type="entry name" value="TPR-like_helical_dom_sf"/>
</dbReference>
<dbReference type="SMART" id="SM00028">
    <property type="entry name" value="TPR"/>
    <property type="match status" value="3"/>
</dbReference>
<proteinExistence type="predicted"/>
<dbReference type="InterPro" id="IPR056681">
    <property type="entry name" value="DUF7779"/>
</dbReference>
<dbReference type="PANTHER" id="PTHR35205">
    <property type="entry name" value="NB-ARC AND TPR DOMAIN PROTEIN"/>
    <property type="match status" value="1"/>
</dbReference>
<sequence>MQDVELVWTGGQPRGLHGTDILEASLARFRANLTEKQKQRIGKVTSLEGLIGQVEKLQNKYRAKAQSRWFDKIAPVLIWLTGFNQCVHSFLQASPPEFALVWGSLSVVLEVAARYRRSLEHVVEALDTARCTLPRLEVYAAILRKGPYQSLEESLIKIYVEFLGICQDFIAFFTRSPTVNILASFFKPLKNKTGPRLDRIREYTYHIDQDASVATGHFQIIRCETQYQELVSLINNSARQPFDKTMLLGKLPYRKLPTPNTAFFGRERELGQLWLSLDPQRHRSTLTSTACYGFAGAGKTQLALEFAYRHLGSFAAVLWVEAETPIKLEESFRKIAHGLGLVGDAVQHPDKVKDAMNEWFSRMEATDDLAHPTNWLVIFDNVNDASTIEPYRPRARHGSIIVTCRDREVAREVSTQRNGISSSIEVELFDPESATRFLLNTIGISSPSPQEVTSASHICKSAGNHTLALDLIGGYIRKCGMTMQQFIQQYPTSDAVLHQASVTNLWTMYLEDSKTGNALDANAKLLIQMLSLLDGDGTPFSLFTDKSRRDMLLEGPDMCQEFPSLEATLDTPFNDLSAFDQARASLLRPSLAKVDKDGSRIRCHRLVQTAVAQSMSPQTISKVFHQLVFFMNASFPHQDGGRPLLDQWEKCEELASQVQALLESYKRHREHIGEPILLCEIICRCSWYFYERGQYKTSLEMTDDGISICERALAGSHAGYSRWFVRDMISHLANVRAAVLRDIPAVDHGLTLAQQVLEIRQGNRRSGSELSADEKFWVSAAKGNLAVSLMGSGQDEEALQVLMELLESKDADCNRDLYLGNTGLCLLRLGRLNDAEAYLDRAVESTRELRGEDTARMAVCYFYLSTLYRKKGNLSSAMTTLQHCLNLRTQHLMPHHHHTGFTHHQMGVLLQTSGNDLEATNHFTDAYRILSSGECHPGAVCRTLYALAESYRRLEHPMASTCLREAETFRGRIRDVDTREFGQDPGRYDRFVTVGLR</sequence>
<reference evidence="4" key="1">
    <citation type="submission" date="2023-06" db="EMBL/GenBank/DDBJ databases">
        <title>Genome-scale phylogeny and comparative genomics of the fungal order Sordariales.</title>
        <authorList>
            <consortium name="Lawrence Berkeley National Laboratory"/>
            <person name="Hensen N."/>
            <person name="Bonometti L."/>
            <person name="Westerberg I."/>
            <person name="Brannstrom I.O."/>
            <person name="Guillou S."/>
            <person name="Cros-Aarteil S."/>
            <person name="Calhoun S."/>
            <person name="Haridas S."/>
            <person name="Kuo A."/>
            <person name="Mondo S."/>
            <person name="Pangilinan J."/>
            <person name="Riley R."/>
            <person name="Labutti K."/>
            <person name="Andreopoulos B."/>
            <person name="Lipzen A."/>
            <person name="Chen C."/>
            <person name="Yanf M."/>
            <person name="Daum C."/>
            <person name="Ng V."/>
            <person name="Clum A."/>
            <person name="Steindorff A."/>
            <person name="Ohm R."/>
            <person name="Martin F."/>
            <person name="Silar P."/>
            <person name="Natvig D."/>
            <person name="Lalanne C."/>
            <person name="Gautier V."/>
            <person name="Ament-Velasquez S.L."/>
            <person name="Kruys A."/>
            <person name="Hutchinson M.I."/>
            <person name="Powell A.J."/>
            <person name="Barry K."/>
            <person name="Miller A.N."/>
            <person name="Grigoriev I.V."/>
            <person name="Debuchy R."/>
            <person name="Gladieux P."/>
            <person name="Thoren M.H."/>
            <person name="Johannesson H."/>
        </authorList>
    </citation>
    <scope>NUCLEOTIDE SEQUENCE</scope>
    <source>
        <strain evidence="4">PSN4</strain>
    </source>
</reference>
<dbReference type="InterPro" id="IPR002182">
    <property type="entry name" value="NB-ARC"/>
</dbReference>
<evidence type="ECO:0000313" key="5">
    <source>
        <dbReference type="Proteomes" id="UP001239445"/>
    </source>
</evidence>
<feature type="domain" description="DUF7779" evidence="3">
    <location>
        <begin position="519"/>
        <end position="619"/>
    </location>
</feature>
<dbReference type="Pfam" id="PF25000">
    <property type="entry name" value="DUF7779"/>
    <property type="match status" value="1"/>
</dbReference>
<dbReference type="EMBL" id="MU839828">
    <property type="protein sequence ID" value="KAK1758829.1"/>
    <property type="molecule type" value="Genomic_DNA"/>
</dbReference>
<feature type="domain" description="DUF7708" evidence="2">
    <location>
        <begin position="89"/>
        <end position="214"/>
    </location>
</feature>
<dbReference type="PANTHER" id="PTHR35205:SF1">
    <property type="entry name" value="ZU5 DOMAIN-CONTAINING PROTEIN"/>
    <property type="match status" value="1"/>
</dbReference>
<evidence type="ECO:0000259" key="2">
    <source>
        <dbReference type="Pfam" id="PF24809"/>
    </source>
</evidence>
<name>A0AAJ0BIC9_9PEZI</name>
<dbReference type="SUPFAM" id="SSF52540">
    <property type="entry name" value="P-loop containing nucleoside triphosphate hydrolases"/>
    <property type="match status" value="1"/>
</dbReference>
<evidence type="ECO:0000259" key="1">
    <source>
        <dbReference type="Pfam" id="PF00931"/>
    </source>
</evidence>
<dbReference type="Pfam" id="PF00931">
    <property type="entry name" value="NB-ARC"/>
    <property type="match status" value="1"/>
</dbReference>